<evidence type="ECO:0000313" key="3">
    <source>
        <dbReference type="Proteomes" id="UP000006844"/>
    </source>
</evidence>
<dbReference type="CDD" id="cd02226">
    <property type="entry name" value="cupin_YdbB-like"/>
    <property type="match status" value="1"/>
</dbReference>
<organism evidence="2 3">
    <name type="scientific">Terriglobus saanensis (strain ATCC BAA-1853 / DSM 23119 / SP1PR4)</name>
    <dbReference type="NCBI Taxonomy" id="401053"/>
    <lineage>
        <taxon>Bacteria</taxon>
        <taxon>Pseudomonadati</taxon>
        <taxon>Acidobacteriota</taxon>
        <taxon>Terriglobia</taxon>
        <taxon>Terriglobales</taxon>
        <taxon>Acidobacteriaceae</taxon>
        <taxon>Terriglobus</taxon>
    </lineage>
</organism>
<dbReference type="InterPro" id="IPR011051">
    <property type="entry name" value="RmlC_Cupin_sf"/>
</dbReference>
<keyword evidence="3" id="KW-1185">Reference proteome</keyword>
<dbReference type="AlphaFoldDB" id="E8UY48"/>
<dbReference type="eggNOG" id="COG0662">
    <property type="taxonomic scope" value="Bacteria"/>
</dbReference>
<evidence type="ECO:0000313" key="2">
    <source>
        <dbReference type="EMBL" id="ADV80858.1"/>
    </source>
</evidence>
<dbReference type="STRING" id="401053.AciPR4_0016"/>
<dbReference type="SUPFAM" id="SSF51182">
    <property type="entry name" value="RmlC-like cupins"/>
    <property type="match status" value="1"/>
</dbReference>
<dbReference type="PANTHER" id="PTHR36114:SF1">
    <property type="entry name" value="16.7 KDA PROTEIN IN WHIE LOCUS"/>
    <property type="match status" value="1"/>
</dbReference>
<dbReference type="RefSeq" id="WP_013566591.1">
    <property type="nucleotide sequence ID" value="NC_014963.1"/>
</dbReference>
<gene>
    <name evidence="2" type="ordered locus">AciPR4_0016</name>
</gene>
<sequence length="116" mass="12893">MQNLSLDAIHLLSESPSDRKYDNHPVATVNDHVVRLATMTEAYHWHCHPDSDETFLALEGGLFIDLDDRTVELQPGSLFTVEKGVRHRTRPIGARSVNLTFERADAASETLAAPGE</sequence>
<dbReference type="InterPro" id="IPR052044">
    <property type="entry name" value="PKS_Associated_Protein"/>
</dbReference>
<dbReference type="PANTHER" id="PTHR36114">
    <property type="entry name" value="16.7 KDA PROTEIN IN WHIE LOCUS"/>
    <property type="match status" value="1"/>
</dbReference>
<dbReference type="EMBL" id="CP002467">
    <property type="protein sequence ID" value="ADV80858.1"/>
    <property type="molecule type" value="Genomic_DNA"/>
</dbReference>
<dbReference type="HOGENOM" id="CLU_131430_0_1_0"/>
<protein>
    <submittedName>
        <fullName evidence="2">Cupin 2 conserved barrel domain protein</fullName>
    </submittedName>
</protein>
<dbReference type="OrthoDB" id="9794183at2"/>
<dbReference type="InterPro" id="IPR014710">
    <property type="entry name" value="RmlC-like_jellyroll"/>
</dbReference>
<name>E8UY48_TERSS</name>
<dbReference type="Gene3D" id="2.60.120.10">
    <property type="entry name" value="Jelly Rolls"/>
    <property type="match status" value="1"/>
</dbReference>
<feature type="domain" description="Cupin type-2" evidence="1">
    <location>
        <begin position="42"/>
        <end position="93"/>
    </location>
</feature>
<evidence type="ECO:0000259" key="1">
    <source>
        <dbReference type="Pfam" id="PF07883"/>
    </source>
</evidence>
<accession>E8UY48</accession>
<proteinExistence type="predicted"/>
<dbReference type="InterPro" id="IPR013096">
    <property type="entry name" value="Cupin_2"/>
</dbReference>
<dbReference type="KEGG" id="tsa:AciPR4_0016"/>
<dbReference type="Proteomes" id="UP000006844">
    <property type="component" value="Chromosome"/>
</dbReference>
<reference evidence="2 3" key="1">
    <citation type="journal article" date="2012" name="Stand. Genomic Sci.">
        <title>Complete genome sequence of Terriglobus saanensis type strain SP1PR4(T), an Acidobacteria from tundra soil.</title>
        <authorList>
            <person name="Rawat S.R."/>
            <person name="Mannisto M.K."/>
            <person name="Starovoytov V."/>
            <person name="Goodwin L."/>
            <person name="Nolan M."/>
            <person name="Hauser L."/>
            <person name="Land M."/>
            <person name="Davenport K.W."/>
            <person name="Woyke T."/>
            <person name="Haggblom M.M."/>
        </authorList>
    </citation>
    <scope>NUCLEOTIDE SEQUENCE</scope>
    <source>
        <strain evidence="3">ATCC BAA-1853 / DSM 23119 / SP1PR4</strain>
    </source>
</reference>
<dbReference type="Pfam" id="PF07883">
    <property type="entry name" value="Cupin_2"/>
    <property type="match status" value="1"/>
</dbReference>